<dbReference type="Proteomes" id="UP000000933">
    <property type="component" value="Chromosome"/>
</dbReference>
<dbReference type="GO" id="GO:0004582">
    <property type="term" value="F:dolichyl-phosphate beta-D-mannosyltransferase activity"/>
    <property type="evidence" value="ECO:0007669"/>
    <property type="project" value="InterPro"/>
</dbReference>
<comment type="similarity">
    <text evidence="1">Belongs to the glycosyltransferase 2 family.</text>
</comment>
<accession>D5HAQ4</accession>
<evidence type="ECO:0000313" key="6">
    <source>
        <dbReference type="EMBL" id="CBH25109.1"/>
    </source>
</evidence>
<dbReference type="KEGG" id="srm:SRM_02188"/>
<dbReference type="InterPro" id="IPR029044">
    <property type="entry name" value="Nucleotide-diphossugar_trans"/>
</dbReference>
<dbReference type="CDD" id="cd06442">
    <property type="entry name" value="DPM1_like"/>
    <property type="match status" value="1"/>
</dbReference>
<dbReference type="FunFam" id="3.90.550.10:FF:000122">
    <property type="entry name" value="Dolichol-phosphate mannosyltransferase subunit 1"/>
    <property type="match status" value="1"/>
</dbReference>
<dbReference type="InterPro" id="IPR039528">
    <property type="entry name" value="DPM1-like"/>
</dbReference>
<keyword evidence="2" id="KW-0328">Glycosyltransferase</keyword>
<dbReference type="InterPro" id="IPR001173">
    <property type="entry name" value="Glyco_trans_2-like"/>
</dbReference>
<evidence type="ECO:0000256" key="2">
    <source>
        <dbReference type="ARBA" id="ARBA00022676"/>
    </source>
</evidence>
<dbReference type="AlphaFoldDB" id="D5HAQ4"/>
<feature type="region of interest" description="Disordered" evidence="4">
    <location>
        <begin position="35"/>
        <end position="55"/>
    </location>
</feature>
<feature type="compositionally biased region" description="Low complexity" evidence="4">
    <location>
        <begin position="44"/>
        <end position="55"/>
    </location>
</feature>
<dbReference type="RefSeq" id="WP_013062369.1">
    <property type="nucleotide sequence ID" value="NC_014032.1"/>
</dbReference>
<dbReference type="SUPFAM" id="SSF53448">
    <property type="entry name" value="Nucleotide-diphospho-sugar transferases"/>
    <property type="match status" value="1"/>
</dbReference>
<dbReference type="GO" id="GO:0009247">
    <property type="term" value="P:glycolipid biosynthetic process"/>
    <property type="evidence" value="ECO:0007669"/>
    <property type="project" value="TreeGrafter"/>
</dbReference>
<evidence type="ECO:0000313" key="7">
    <source>
        <dbReference type="Proteomes" id="UP000000933"/>
    </source>
</evidence>
<evidence type="ECO:0000256" key="4">
    <source>
        <dbReference type="SAM" id="MobiDB-lite"/>
    </source>
</evidence>
<name>D5HAQ4_SALRM</name>
<evidence type="ECO:0000259" key="5">
    <source>
        <dbReference type="Pfam" id="PF00535"/>
    </source>
</evidence>
<gene>
    <name evidence="6" type="primary">wcaA</name>
    <name evidence="6" type="ordered locus">SRM_02188</name>
</gene>
<reference evidence="7" key="2">
    <citation type="submission" date="2010-04" db="EMBL/GenBank/DDBJ databases">
        <title>Genome sequence of Salinibacter ruber M8.</title>
        <authorList>
            <consortium name="Genoscope"/>
        </authorList>
    </citation>
    <scope>NUCLEOTIDE SEQUENCE [LARGE SCALE GENOMIC DNA]</scope>
    <source>
        <strain evidence="7">M8</strain>
    </source>
</reference>
<reference evidence="6 7" key="1">
    <citation type="journal article" date="2010" name="ISME J.">
        <title>Fine-scale evolution: genomic, phenotypic and ecological differentiation in two coexisting Salinibacter ruber strains.</title>
        <authorList>
            <person name="Pena A."/>
            <person name="Teeling H."/>
            <person name="Huerta-Cepas J."/>
            <person name="Santos F."/>
            <person name="Yarza P."/>
            <person name="Brito-Echeverria J."/>
            <person name="Lucio M."/>
            <person name="Schmitt-Kopplin P."/>
            <person name="Meseguer I."/>
            <person name="Schenowitz C."/>
            <person name="Dossat C."/>
            <person name="Barbe V."/>
            <person name="Dopazo J."/>
            <person name="Rossello-Mora R."/>
            <person name="Schuler M."/>
            <person name="Glockner F.O."/>
            <person name="Amann R."/>
            <person name="Gabaldon T."/>
            <person name="Anton J."/>
        </authorList>
    </citation>
    <scope>NUCLEOTIDE SEQUENCE [LARGE SCALE GENOMIC DNA]</scope>
    <source>
        <strain evidence="6 7">M8</strain>
    </source>
</reference>
<evidence type="ECO:0000256" key="3">
    <source>
        <dbReference type="ARBA" id="ARBA00022679"/>
    </source>
</evidence>
<dbReference type="Gene3D" id="3.90.550.10">
    <property type="entry name" value="Spore Coat Polysaccharide Biosynthesis Protein SpsA, Chain A"/>
    <property type="match status" value="1"/>
</dbReference>
<dbReference type="EMBL" id="FP565814">
    <property type="protein sequence ID" value="CBH25109.1"/>
    <property type="molecule type" value="Genomic_DNA"/>
</dbReference>
<dbReference type="HOGENOM" id="CLU_033536_13_0_10"/>
<protein>
    <submittedName>
        <fullName evidence="6">Glycosyl transferase, family 2</fullName>
    </submittedName>
</protein>
<dbReference type="PANTHER" id="PTHR43398:SF1">
    <property type="entry name" value="DOLICHOL-PHOSPHATE MANNOSYLTRANSFERASE SUBUNIT 1"/>
    <property type="match status" value="1"/>
</dbReference>
<organism evidence="6 7">
    <name type="scientific">Salinibacter ruber (strain M8)</name>
    <dbReference type="NCBI Taxonomy" id="761659"/>
    <lineage>
        <taxon>Bacteria</taxon>
        <taxon>Pseudomonadati</taxon>
        <taxon>Rhodothermota</taxon>
        <taxon>Rhodothermia</taxon>
        <taxon>Rhodothermales</taxon>
        <taxon>Salinibacteraceae</taxon>
        <taxon>Salinibacter</taxon>
    </lineage>
</organism>
<sequence length="293" mass="33080">MPRCIIYVGFPCWHPVRQRPLRVRGRFRTFVRSRAFPSPPVSDPSPSSSDASPPDALVIIPTYNEADNIGPVIDQVLEQSPPLSVLVVDDNSTDGTADLVRSKKTDAPDRVHLIERSGKLGLGTAYLRGFRYALAQDYTYICEMDADHSHDPNDLPRLIAPVREGEVALAIGSRYVEGVRVINWPLSRLVLSYGAGVYTRAITRLPLLDVTAGFKCFHRRVLETLPLDRVNSDGYAFQVEMHYRTWRAGFPFTEVPVVFTERTEGESKMRREIVVEAALKVWELRFQDLLGRL</sequence>
<proteinExistence type="inferred from homology"/>
<evidence type="ECO:0000256" key="1">
    <source>
        <dbReference type="ARBA" id="ARBA00006739"/>
    </source>
</evidence>
<dbReference type="Pfam" id="PF00535">
    <property type="entry name" value="Glycos_transf_2"/>
    <property type="match status" value="1"/>
</dbReference>
<keyword evidence="3 6" id="KW-0808">Transferase</keyword>
<dbReference type="PANTHER" id="PTHR43398">
    <property type="entry name" value="DOLICHOL-PHOSPHATE MANNOSYLTRANSFERASE SUBUNIT 1"/>
    <property type="match status" value="1"/>
</dbReference>
<feature type="domain" description="Glycosyltransferase 2-like" evidence="5">
    <location>
        <begin position="58"/>
        <end position="224"/>
    </location>
</feature>
<dbReference type="GO" id="GO:0016020">
    <property type="term" value="C:membrane"/>
    <property type="evidence" value="ECO:0007669"/>
    <property type="project" value="GOC"/>
</dbReference>